<accession>A0AA84ZG17</accession>
<feature type="compositionally biased region" description="Basic and acidic residues" evidence="1">
    <location>
        <begin position="619"/>
        <end position="630"/>
    </location>
</feature>
<sequence length="754" mass="85640">MQTGPTADYTAKIKLLTLATSSWMSDLESFDEDSLIENKIDCETRYGEKTQNENINCLMNNDIVNNNHGINGDNIIYYNHVENETVNVPIKECKSLDLNASVIHNSEKFEESLTSESVPPLNLLSEESSIIEATESCKKAFNIDLRAESMTSNSSENSLEESRGEIVPTQWNKCSQKLKKLQLDKINPNRSTKSTMCGSNNNSQYGEPIILGEDIIGHELVVKNKLKPKLNFIASNKMNIHQGGVKSCPVTYGQLHKVKSQYNSGSAKCLTNSQFLLSPNLKITKRHREYFQSDPVLCSNRQLINNKENYIDESQWNGNNLSQLASSPSMLSSPTSYKQITPKINQPLFPAWSAYSNNLCTSRNTKNSLVRENNAVNQPIESYWEIQPTYSSYEQLNGYNLSSNTQIESSRKEISYYSYPTSASGVFRMGILQQAELAKAHKQFCHKYYSSPPMELETKTRLHTLCSPNVNTHKTAQPCFNNSNSNSLTSGNSSQRKPLMLSQQRYTLKDYSLLPSINSKSRGLGPDIDNEEYRQKLARKLRQNVYAEHIRKCKEKSNARVLHSENNIIGCTDSHNDTSNSSPGDKNYSNKENEEKFEPDANKCSDPNLTQATQNKSENLSDDKSKDKHNTLLCSPHQISLSSHQTFKNGTNLESKAGTARNPPEISKEEMNKQKAAEKRLAMLNYAKHVTQVYSNHRRIHTNKKKQENDNNLKKSNGYTLWSKSDAELLEMLRRHDEDRKRFEEIQKTLRVKI</sequence>
<feature type="region of interest" description="Disordered" evidence="1">
    <location>
        <begin position="476"/>
        <end position="497"/>
    </location>
</feature>
<feature type="compositionally biased region" description="Low complexity" evidence="1">
    <location>
        <begin position="481"/>
        <end position="494"/>
    </location>
</feature>
<feature type="compositionally biased region" description="Polar residues" evidence="1">
    <location>
        <begin position="605"/>
        <end position="618"/>
    </location>
</feature>
<organism evidence="2 3">
    <name type="scientific">Schistosoma margrebowiei</name>
    <dbReference type="NCBI Taxonomy" id="48269"/>
    <lineage>
        <taxon>Eukaryota</taxon>
        <taxon>Metazoa</taxon>
        <taxon>Spiralia</taxon>
        <taxon>Lophotrochozoa</taxon>
        <taxon>Platyhelminthes</taxon>
        <taxon>Trematoda</taxon>
        <taxon>Digenea</taxon>
        <taxon>Strigeidida</taxon>
        <taxon>Schistosomatoidea</taxon>
        <taxon>Schistosomatidae</taxon>
        <taxon>Schistosoma</taxon>
    </lineage>
</organism>
<dbReference type="Proteomes" id="UP000050790">
    <property type="component" value="Unassembled WGS sequence"/>
</dbReference>
<evidence type="ECO:0000256" key="1">
    <source>
        <dbReference type="SAM" id="MobiDB-lite"/>
    </source>
</evidence>
<protein>
    <submittedName>
        <fullName evidence="3">Non-specific serine/threonine protein kinase</fullName>
    </submittedName>
</protein>
<name>A0AA84ZG17_9TREM</name>
<reference evidence="3" key="1">
    <citation type="submission" date="2023-11" db="UniProtKB">
        <authorList>
            <consortium name="WormBaseParasite"/>
        </authorList>
    </citation>
    <scope>IDENTIFICATION</scope>
</reference>
<evidence type="ECO:0000313" key="2">
    <source>
        <dbReference type="Proteomes" id="UP000050790"/>
    </source>
</evidence>
<feature type="region of interest" description="Disordered" evidence="1">
    <location>
        <begin position="569"/>
        <end position="672"/>
    </location>
</feature>
<dbReference type="WBParaSite" id="SMRG1_30030.1">
    <property type="protein sequence ID" value="SMRG1_30030.1"/>
    <property type="gene ID" value="SMRG1_30030"/>
</dbReference>
<proteinExistence type="predicted"/>
<evidence type="ECO:0000313" key="3">
    <source>
        <dbReference type="WBParaSite" id="SMRG1_30030.1"/>
    </source>
</evidence>
<feature type="compositionally biased region" description="Polar residues" evidence="1">
    <location>
        <begin position="637"/>
        <end position="654"/>
    </location>
</feature>
<feature type="compositionally biased region" description="Basic and acidic residues" evidence="1">
    <location>
        <begin position="588"/>
        <end position="603"/>
    </location>
</feature>
<dbReference type="AlphaFoldDB" id="A0AA84ZG17"/>